<feature type="compositionally biased region" description="Basic and acidic residues" evidence="1">
    <location>
        <begin position="7"/>
        <end position="20"/>
    </location>
</feature>
<accession>A0A5S4GUT2</accession>
<gene>
    <name evidence="3" type="ORF">ETD85_09970</name>
</gene>
<proteinExistence type="predicted"/>
<dbReference type="PANTHER" id="PTHR43433">
    <property type="entry name" value="HYDROLASE, ALPHA/BETA FOLD FAMILY PROTEIN"/>
    <property type="match status" value="1"/>
</dbReference>
<dbReference type="InterPro" id="IPR029058">
    <property type="entry name" value="AB_hydrolase_fold"/>
</dbReference>
<dbReference type="Gene3D" id="3.40.50.1820">
    <property type="entry name" value="alpha/beta hydrolase"/>
    <property type="match status" value="1"/>
</dbReference>
<feature type="region of interest" description="Disordered" evidence="1">
    <location>
        <begin position="1"/>
        <end position="20"/>
    </location>
</feature>
<feature type="domain" description="AB hydrolase-1" evidence="2">
    <location>
        <begin position="37"/>
        <end position="265"/>
    </location>
</feature>
<dbReference type="InterPro" id="IPR050471">
    <property type="entry name" value="AB_hydrolase"/>
</dbReference>
<sequence>MNTQDRAQQDHAKKGQDRATQARELAYEVHGRPGGPRVALVPGQGMQRVMWELTVVPALVEAGLQVLCYDQRGVGDSPAPDGPYSVPELAGDLAGLLDRLGWERVALAGVSLGGMVIEHLAVNRPDLVGRAALVASTSVPTSFQQAYAEARSSVRNDPVSLLLELLITVPPADLLADTPAARTSLSFMRRRGPYTAGFHGQGQAGDDWLLRRDREEQWRRIAAPCLLVAFEHDLLFPPHAVREAAGRIPDARFHLVPGVAHADALVRAADEIGALLRDFLRA</sequence>
<keyword evidence="3" id="KW-0378">Hydrolase</keyword>
<keyword evidence="4" id="KW-1185">Reference proteome</keyword>
<dbReference type="AlphaFoldDB" id="A0A5S4GUT2"/>
<evidence type="ECO:0000256" key="1">
    <source>
        <dbReference type="SAM" id="MobiDB-lite"/>
    </source>
</evidence>
<dbReference type="OrthoDB" id="9802489at2"/>
<dbReference type="RefSeq" id="WP_138689344.1">
    <property type="nucleotide sequence ID" value="NZ_JBHSAZ010000107.1"/>
</dbReference>
<dbReference type="SUPFAM" id="SSF53474">
    <property type="entry name" value="alpha/beta-Hydrolases"/>
    <property type="match status" value="1"/>
</dbReference>
<dbReference type="Pfam" id="PF00561">
    <property type="entry name" value="Abhydrolase_1"/>
    <property type="match status" value="1"/>
</dbReference>
<dbReference type="GO" id="GO:0016787">
    <property type="term" value="F:hydrolase activity"/>
    <property type="evidence" value="ECO:0007669"/>
    <property type="project" value="UniProtKB-KW"/>
</dbReference>
<dbReference type="PANTHER" id="PTHR43433:SF5">
    <property type="entry name" value="AB HYDROLASE-1 DOMAIN-CONTAINING PROTEIN"/>
    <property type="match status" value="1"/>
</dbReference>
<organism evidence="3 4">
    <name type="scientific">Nonomuraea zeae</name>
    <dbReference type="NCBI Taxonomy" id="1642303"/>
    <lineage>
        <taxon>Bacteria</taxon>
        <taxon>Bacillati</taxon>
        <taxon>Actinomycetota</taxon>
        <taxon>Actinomycetes</taxon>
        <taxon>Streptosporangiales</taxon>
        <taxon>Streptosporangiaceae</taxon>
        <taxon>Nonomuraea</taxon>
    </lineage>
</organism>
<comment type="caution">
    <text evidence="3">The sequence shown here is derived from an EMBL/GenBank/DDBJ whole genome shotgun (WGS) entry which is preliminary data.</text>
</comment>
<name>A0A5S4GUT2_9ACTN</name>
<evidence type="ECO:0000313" key="3">
    <source>
        <dbReference type="EMBL" id="TMR36715.1"/>
    </source>
</evidence>
<reference evidence="3 4" key="1">
    <citation type="submission" date="2019-05" db="EMBL/GenBank/DDBJ databases">
        <title>Draft genome sequence of Nonomuraea zeae DSM 100528.</title>
        <authorList>
            <person name="Saricaoglu S."/>
            <person name="Isik K."/>
        </authorList>
    </citation>
    <scope>NUCLEOTIDE SEQUENCE [LARGE SCALE GENOMIC DNA]</scope>
    <source>
        <strain evidence="3 4">DSM 100528</strain>
    </source>
</reference>
<evidence type="ECO:0000259" key="2">
    <source>
        <dbReference type="Pfam" id="PF00561"/>
    </source>
</evidence>
<evidence type="ECO:0000313" key="4">
    <source>
        <dbReference type="Proteomes" id="UP000306628"/>
    </source>
</evidence>
<dbReference type="InterPro" id="IPR000073">
    <property type="entry name" value="AB_hydrolase_1"/>
</dbReference>
<dbReference type="EMBL" id="VCKX01000022">
    <property type="protein sequence ID" value="TMR36715.1"/>
    <property type="molecule type" value="Genomic_DNA"/>
</dbReference>
<protein>
    <submittedName>
        <fullName evidence="3">Alpha/beta fold hydrolase</fullName>
    </submittedName>
</protein>
<dbReference type="Proteomes" id="UP000306628">
    <property type="component" value="Unassembled WGS sequence"/>
</dbReference>